<sequence>MSRADEYYLSQCEAGGRRRRERERSYAEEEREREKSVTPKSFLALLGHGGFAALHLAPVLLVLLASLAFLALGFDEALHRESERDEARLREKWPHMSFSLNLLRVKDRMDRTKVHDVIPHVCYFFIRRTKPFLTLTWDRDKVESFINKLTTTWSKVVPNYMDLRSTATEGSNNWCFHREQTHIPLNQTTPPVNKARGSLPATTAGMPGASNDPQGMMTTLGEG</sequence>
<feature type="transmembrane region" description="Helical" evidence="2">
    <location>
        <begin position="51"/>
        <end position="74"/>
    </location>
</feature>
<feature type="region of interest" description="Disordered" evidence="1">
    <location>
        <begin position="185"/>
        <end position="223"/>
    </location>
</feature>
<dbReference type="Proteomes" id="UP000315295">
    <property type="component" value="Unassembled WGS sequence"/>
</dbReference>
<keyword evidence="2" id="KW-0812">Transmembrane</keyword>
<gene>
    <name evidence="3" type="ORF">C1H46_004020</name>
</gene>
<reference evidence="3 4" key="1">
    <citation type="journal article" date="2019" name="G3 (Bethesda)">
        <title>Sequencing of a Wild Apple (Malus baccata) Genome Unravels the Differences Between Cultivated and Wild Apple Species Regarding Disease Resistance and Cold Tolerance.</title>
        <authorList>
            <person name="Chen X."/>
        </authorList>
    </citation>
    <scope>NUCLEOTIDE SEQUENCE [LARGE SCALE GENOMIC DNA]</scope>
    <source>
        <strain evidence="4">cv. Shandingzi</strain>
        <tissue evidence="3">Leaves</tissue>
    </source>
</reference>
<dbReference type="AlphaFoldDB" id="A0A540NIJ7"/>
<proteinExistence type="predicted"/>
<protein>
    <submittedName>
        <fullName evidence="3">Uncharacterized protein</fullName>
    </submittedName>
</protein>
<evidence type="ECO:0000256" key="1">
    <source>
        <dbReference type="SAM" id="MobiDB-lite"/>
    </source>
</evidence>
<comment type="caution">
    <text evidence="3">The sequence shown here is derived from an EMBL/GenBank/DDBJ whole genome shotgun (WGS) entry which is preliminary data.</text>
</comment>
<dbReference type="EMBL" id="VIEB01000042">
    <property type="protein sequence ID" value="TQE10423.1"/>
    <property type="molecule type" value="Genomic_DNA"/>
</dbReference>
<evidence type="ECO:0000313" key="4">
    <source>
        <dbReference type="Proteomes" id="UP000315295"/>
    </source>
</evidence>
<accession>A0A540NIJ7</accession>
<organism evidence="3 4">
    <name type="scientific">Malus baccata</name>
    <name type="common">Siberian crab apple</name>
    <name type="synonym">Pyrus baccata</name>
    <dbReference type="NCBI Taxonomy" id="106549"/>
    <lineage>
        <taxon>Eukaryota</taxon>
        <taxon>Viridiplantae</taxon>
        <taxon>Streptophyta</taxon>
        <taxon>Embryophyta</taxon>
        <taxon>Tracheophyta</taxon>
        <taxon>Spermatophyta</taxon>
        <taxon>Magnoliopsida</taxon>
        <taxon>eudicotyledons</taxon>
        <taxon>Gunneridae</taxon>
        <taxon>Pentapetalae</taxon>
        <taxon>rosids</taxon>
        <taxon>fabids</taxon>
        <taxon>Rosales</taxon>
        <taxon>Rosaceae</taxon>
        <taxon>Amygdaloideae</taxon>
        <taxon>Maleae</taxon>
        <taxon>Malus</taxon>
    </lineage>
</organism>
<keyword evidence="4" id="KW-1185">Reference proteome</keyword>
<evidence type="ECO:0000256" key="2">
    <source>
        <dbReference type="SAM" id="Phobius"/>
    </source>
</evidence>
<keyword evidence="2" id="KW-1133">Transmembrane helix</keyword>
<evidence type="ECO:0000313" key="3">
    <source>
        <dbReference type="EMBL" id="TQE10423.1"/>
    </source>
</evidence>
<name>A0A540NIJ7_MALBA</name>
<keyword evidence="2" id="KW-0472">Membrane</keyword>